<keyword evidence="3 5" id="KW-1133">Transmembrane helix</keyword>
<dbReference type="PROSITE" id="PS50850">
    <property type="entry name" value="MFS"/>
    <property type="match status" value="1"/>
</dbReference>
<feature type="transmembrane region" description="Helical" evidence="5">
    <location>
        <begin position="231"/>
        <end position="250"/>
    </location>
</feature>
<dbReference type="Proteomes" id="UP000319514">
    <property type="component" value="Unassembled WGS sequence"/>
</dbReference>
<feature type="transmembrane region" description="Helical" evidence="5">
    <location>
        <begin position="50"/>
        <end position="69"/>
    </location>
</feature>
<feature type="domain" description="Major facilitator superfamily (MFS) profile" evidence="6">
    <location>
        <begin position="15"/>
        <end position="459"/>
    </location>
</feature>
<feature type="transmembrane region" description="Helical" evidence="5">
    <location>
        <begin position="174"/>
        <end position="193"/>
    </location>
</feature>
<name>A0A542ZLP6_9MICO</name>
<feature type="transmembrane region" description="Helical" evidence="5">
    <location>
        <begin position="303"/>
        <end position="324"/>
    </location>
</feature>
<dbReference type="EMBL" id="VFOQ01000001">
    <property type="protein sequence ID" value="TQL61199.1"/>
    <property type="molecule type" value="Genomic_DNA"/>
</dbReference>
<dbReference type="InterPro" id="IPR011701">
    <property type="entry name" value="MFS"/>
</dbReference>
<evidence type="ECO:0000256" key="4">
    <source>
        <dbReference type="ARBA" id="ARBA00023136"/>
    </source>
</evidence>
<feature type="transmembrane region" description="Helical" evidence="5">
    <location>
        <begin position="12"/>
        <end position="30"/>
    </location>
</feature>
<dbReference type="SUPFAM" id="SSF103473">
    <property type="entry name" value="MFS general substrate transporter"/>
    <property type="match status" value="2"/>
</dbReference>
<reference evidence="7 8" key="1">
    <citation type="submission" date="2019-06" db="EMBL/GenBank/DDBJ databases">
        <title>Sequencing the genomes of 1000 actinobacteria strains.</title>
        <authorList>
            <person name="Klenk H.-P."/>
        </authorList>
    </citation>
    <scope>NUCLEOTIDE SEQUENCE [LARGE SCALE GENOMIC DNA]</scope>
    <source>
        <strain evidence="7 8">DSM 18082</strain>
    </source>
</reference>
<dbReference type="OrthoDB" id="3282774at2"/>
<evidence type="ECO:0000313" key="7">
    <source>
        <dbReference type="EMBL" id="TQL61199.1"/>
    </source>
</evidence>
<feature type="transmembrane region" description="Helical" evidence="5">
    <location>
        <begin position="336"/>
        <end position="357"/>
    </location>
</feature>
<dbReference type="GO" id="GO:0005886">
    <property type="term" value="C:plasma membrane"/>
    <property type="evidence" value="ECO:0007669"/>
    <property type="project" value="UniProtKB-SubCell"/>
</dbReference>
<keyword evidence="4 5" id="KW-0472">Membrane</keyword>
<sequence length="465" mass="47558">MPGSTYPSRPVRWWIFATVLVADVLDLLSTTVTNIAAPSIVRDLSAPASLTPWLGASYALALGSSLVLGARLGDRYGTRRLFLLGVAGFALASLACALATGAVGIVIARIAQGAFGALLIPQGFSILLRTFPRDELGAVFGVFGPLLGVSAISGPVLAALLIRANPFDLGWRSIFVVNVVLGVGLFACAARLLPRQAGNRDVVLAPAASMLLMGGLGALLGGLISGSGGTWSTRAVALVALGFVLLLAFVRHQVRSRNPLLTPSLFRHVSFVAGLVVGSVFFAATAGLLYVTSLYLQDGLGLAALPTAAVMAPMSLGIIIASFSVRSSIERLGRRLVTAGLALVGLGVLAYTASVHYAPHSLWLLVCPLFVCGLGMGCCFGSLFAVALGEVSEEQAGSASGTLNAVQQLASSVGAALISTTYLAGTSATGSGHAVIRSLLVVLAVIAACFTCLPLLPRRAAAEAH</sequence>
<evidence type="ECO:0000259" key="6">
    <source>
        <dbReference type="PROSITE" id="PS50850"/>
    </source>
</evidence>
<dbReference type="RefSeq" id="WP_141789016.1">
    <property type="nucleotide sequence ID" value="NZ_BAAAKX010000001.1"/>
</dbReference>
<organism evidence="7 8">
    <name type="scientific">Oryzihumus leptocrescens</name>
    <dbReference type="NCBI Taxonomy" id="297536"/>
    <lineage>
        <taxon>Bacteria</taxon>
        <taxon>Bacillati</taxon>
        <taxon>Actinomycetota</taxon>
        <taxon>Actinomycetes</taxon>
        <taxon>Micrococcales</taxon>
        <taxon>Intrasporangiaceae</taxon>
        <taxon>Oryzihumus</taxon>
    </lineage>
</organism>
<keyword evidence="8" id="KW-1185">Reference proteome</keyword>
<evidence type="ECO:0000256" key="3">
    <source>
        <dbReference type="ARBA" id="ARBA00022989"/>
    </source>
</evidence>
<evidence type="ECO:0000256" key="5">
    <source>
        <dbReference type="SAM" id="Phobius"/>
    </source>
</evidence>
<proteinExistence type="predicted"/>
<feature type="transmembrane region" description="Helical" evidence="5">
    <location>
        <begin position="138"/>
        <end position="162"/>
    </location>
</feature>
<accession>A0A542ZLP6</accession>
<dbReference type="PANTHER" id="PTHR42718:SF39">
    <property type="entry name" value="ACTINORHODIN TRANSPORTER-RELATED"/>
    <property type="match status" value="1"/>
</dbReference>
<dbReference type="Gene3D" id="1.20.1720.10">
    <property type="entry name" value="Multidrug resistance protein D"/>
    <property type="match status" value="2"/>
</dbReference>
<protein>
    <submittedName>
        <fullName evidence="7">EmrB/QacA subfamily drug resistance transporter</fullName>
    </submittedName>
</protein>
<evidence type="ECO:0000256" key="2">
    <source>
        <dbReference type="ARBA" id="ARBA00022692"/>
    </source>
</evidence>
<feature type="transmembrane region" description="Helical" evidence="5">
    <location>
        <begin position="202"/>
        <end position="225"/>
    </location>
</feature>
<gene>
    <name evidence="7" type="ORF">FB474_2604</name>
</gene>
<feature type="transmembrane region" description="Helical" evidence="5">
    <location>
        <begin position="271"/>
        <end position="291"/>
    </location>
</feature>
<feature type="transmembrane region" description="Helical" evidence="5">
    <location>
        <begin position="363"/>
        <end position="388"/>
    </location>
</feature>
<dbReference type="GO" id="GO:0022857">
    <property type="term" value="F:transmembrane transporter activity"/>
    <property type="evidence" value="ECO:0007669"/>
    <property type="project" value="InterPro"/>
</dbReference>
<dbReference type="PANTHER" id="PTHR42718">
    <property type="entry name" value="MAJOR FACILITATOR SUPERFAMILY MULTIDRUG TRANSPORTER MFSC"/>
    <property type="match status" value="1"/>
</dbReference>
<dbReference type="AlphaFoldDB" id="A0A542ZLP6"/>
<feature type="transmembrane region" description="Helical" evidence="5">
    <location>
        <begin position="434"/>
        <end position="456"/>
    </location>
</feature>
<dbReference type="InterPro" id="IPR036259">
    <property type="entry name" value="MFS_trans_sf"/>
</dbReference>
<feature type="transmembrane region" description="Helical" evidence="5">
    <location>
        <begin position="81"/>
        <end position="107"/>
    </location>
</feature>
<comment type="caution">
    <text evidence="7">The sequence shown here is derived from an EMBL/GenBank/DDBJ whole genome shotgun (WGS) entry which is preliminary data.</text>
</comment>
<dbReference type="Pfam" id="PF07690">
    <property type="entry name" value="MFS_1"/>
    <property type="match status" value="2"/>
</dbReference>
<keyword evidence="2 5" id="KW-0812">Transmembrane</keyword>
<comment type="subcellular location">
    <subcellularLocation>
        <location evidence="1">Cell membrane</location>
        <topology evidence="1">Multi-pass membrane protein</topology>
    </subcellularLocation>
</comment>
<evidence type="ECO:0000256" key="1">
    <source>
        <dbReference type="ARBA" id="ARBA00004651"/>
    </source>
</evidence>
<evidence type="ECO:0000313" key="8">
    <source>
        <dbReference type="Proteomes" id="UP000319514"/>
    </source>
</evidence>
<feature type="transmembrane region" description="Helical" evidence="5">
    <location>
        <begin position="113"/>
        <end position="131"/>
    </location>
</feature>
<dbReference type="InterPro" id="IPR020846">
    <property type="entry name" value="MFS_dom"/>
</dbReference>
<feature type="transmembrane region" description="Helical" evidence="5">
    <location>
        <begin position="409"/>
        <end position="428"/>
    </location>
</feature>